<comment type="function">
    <text evidence="5">Lipolytic acyl hydrolase (LAH).</text>
</comment>
<evidence type="ECO:0000256" key="3">
    <source>
        <dbReference type="ARBA" id="ARBA00023098"/>
    </source>
</evidence>
<feature type="short sequence motif" description="DGA/G" evidence="4">
    <location>
        <begin position="223"/>
        <end position="225"/>
    </location>
</feature>
<evidence type="ECO:0000256" key="6">
    <source>
        <dbReference type="SAM" id="Phobius"/>
    </source>
</evidence>
<dbReference type="GO" id="GO:0047372">
    <property type="term" value="F:monoacylglycerol lipase activity"/>
    <property type="evidence" value="ECO:0007669"/>
    <property type="project" value="TreeGrafter"/>
</dbReference>
<evidence type="ECO:0000256" key="7">
    <source>
        <dbReference type="SAM" id="SignalP"/>
    </source>
</evidence>
<dbReference type="InterPro" id="IPR002641">
    <property type="entry name" value="PNPLA_dom"/>
</dbReference>
<evidence type="ECO:0000256" key="2">
    <source>
        <dbReference type="ARBA" id="ARBA00022963"/>
    </source>
</evidence>
<dbReference type="OrthoDB" id="1377244at2759"/>
<dbReference type="PANTHER" id="PTHR32176:SF33">
    <property type="entry name" value="PATATIN"/>
    <property type="match status" value="1"/>
</dbReference>
<gene>
    <name evidence="10" type="primary">LOC101513147</name>
</gene>
<keyword evidence="6" id="KW-0812">Transmembrane</keyword>
<keyword evidence="4 5" id="KW-0378">Hydrolase</keyword>
<dbReference type="Proteomes" id="UP000087171">
    <property type="component" value="Unplaced"/>
</dbReference>
<keyword evidence="9" id="KW-1185">Reference proteome</keyword>
<dbReference type="SUPFAM" id="SSF52151">
    <property type="entry name" value="FabD/lysophospholipase-like"/>
    <property type="match status" value="1"/>
</dbReference>
<dbReference type="PROSITE" id="PS51635">
    <property type="entry name" value="PNPLA"/>
    <property type="match status" value="1"/>
</dbReference>
<sequence length="443" mass="48461">MGAFNFILFVFVFGSQVIGGLNTKLPPPSYGNTISILSIDGGGIKGIIPSTVLQHLEKALQIVSNDEKAALADYFDVIAGTSTGGLIAGLLACPNPNDPSRPALTPLQILKSYFNYGPSIFNQTTASGWNENSTRPKYDGELLHSKAREIMGDTRLHETLTNVVIPTFDIKTVHPVLFSSFKLKTVPSLDAKLSDICIGTSALPTKLPPYYFKNGDNEFNLVDGGLDAANPALVAVSEVIQQLNEKNSDFIPMKENEPTKIVLLSLGCGTIGDTKGIDANTAKSIPAKDWTSIALLGLTSAPGDMNQYHLASIFPDHPSSNNYYLRIEEYNLDKSMGLADNVTQENMDNLAQVGQNLLKQPVKILNITSFVPYEKSSEGTNIEALQRFAEILYNEKQLRLKMKTMKKSEQYSLKPLLLLLGLFPLLIWATPMLKGLSIRRHQA</sequence>
<dbReference type="GeneID" id="101513147"/>
<keyword evidence="7" id="KW-0732">Signal</keyword>
<feature type="short sequence motif" description="GXSXG" evidence="4">
    <location>
        <begin position="80"/>
        <end position="84"/>
    </location>
</feature>
<evidence type="ECO:0000313" key="10">
    <source>
        <dbReference type="RefSeq" id="XP_004515340.1"/>
    </source>
</evidence>
<name>A0A1S2Z5B1_CICAR</name>
<keyword evidence="6" id="KW-0472">Membrane</keyword>
<evidence type="ECO:0000259" key="8">
    <source>
        <dbReference type="PROSITE" id="PS51635"/>
    </source>
</evidence>
<proteinExistence type="inferred from homology"/>
<comment type="domain">
    <text evidence="5">The nitrogen atoms of the two glycine residues in the GGXR motif define the oxyanion hole, and stabilize the oxyanion that forms during the nucleophilic attack by the catalytic serine during substrate cleavage.</text>
</comment>
<feature type="short sequence motif" description="GXGXXG" evidence="4">
    <location>
        <begin position="41"/>
        <end position="46"/>
    </location>
</feature>
<dbReference type="Gene3D" id="3.40.1090.10">
    <property type="entry name" value="Cytosolic phospholipase A2 catalytic domain"/>
    <property type="match status" value="1"/>
</dbReference>
<feature type="chain" id="PRO_5010346079" description="Patatin" evidence="7">
    <location>
        <begin position="21"/>
        <end position="443"/>
    </location>
</feature>
<organism evidence="9 10">
    <name type="scientific">Cicer arietinum</name>
    <name type="common">Chickpea</name>
    <name type="synonym">Garbanzo</name>
    <dbReference type="NCBI Taxonomy" id="3827"/>
    <lineage>
        <taxon>Eukaryota</taxon>
        <taxon>Viridiplantae</taxon>
        <taxon>Streptophyta</taxon>
        <taxon>Embryophyta</taxon>
        <taxon>Tracheophyta</taxon>
        <taxon>Spermatophyta</taxon>
        <taxon>Magnoliopsida</taxon>
        <taxon>eudicotyledons</taxon>
        <taxon>Gunneridae</taxon>
        <taxon>Pentapetalae</taxon>
        <taxon>rosids</taxon>
        <taxon>fabids</taxon>
        <taxon>Fabales</taxon>
        <taxon>Fabaceae</taxon>
        <taxon>Papilionoideae</taxon>
        <taxon>50 kb inversion clade</taxon>
        <taxon>NPAAA clade</taxon>
        <taxon>Hologalegina</taxon>
        <taxon>IRL clade</taxon>
        <taxon>Cicereae</taxon>
        <taxon>Cicer</taxon>
    </lineage>
</organism>
<feature type="active site" description="Proton acceptor" evidence="4">
    <location>
        <position position="223"/>
    </location>
</feature>
<dbReference type="KEGG" id="cam:101513147"/>
<protein>
    <recommendedName>
        <fullName evidence="5">Patatin</fullName>
        <ecNumber evidence="5">3.1.1.-</ecNumber>
    </recommendedName>
</protein>
<dbReference type="InterPro" id="IPR016035">
    <property type="entry name" value="Acyl_Trfase/lysoPLipase"/>
</dbReference>
<feature type="transmembrane region" description="Helical" evidence="6">
    <location>
        <begin position="411"/>
        <end position="430"/>
    </location>
</feature>
<evidence type="ECO:0000256" key="1">
    <source>
        <dbReference type="ARBA" id="ARBA00010240"/>
    </source>
</evidence>
<dbReference type="eggNOG" id="KOG0513">
    <property type="taxonomic scope" value="Eukaryota"/>
</dbReference>
<feature type="signal peptide" evidence="7">
    <location>
        <begin position="1"/>
        <end position="20"/>
    </location>
</feature>
<feature type="domain" description="PNPLA" evidence="8">
    <location>
        <begin position="37"/>
        <end position="236"/>
    </location>
</feature>
<dbReference type="Pfam" id="PF01734">
    <property type="entry name" value="Patatin"/>
    <property type="match status" value="1"/>
</dbReference>
<keyword evidence="3 4" id="KW-0443">Lipid metabolism</keyword>
<evidence type="ECO:0000256" key="4">
    <source>
        <dbReference type="PROSITE-ProRule" id="PRU01161"/>
    </source>
</evidence>
<dbReference type="PaxDb" id="3827-XP_004515340.1"/>
<dbReference type="PANTHER" id="PTHR32176">
    <property type="entry name" value="XYLOSE ISOMERASE"/>
    <property type="match status" value="1"/>
</dbReference>
<comment type="similarity">
    <text evidence="1 5">Belongs to the patatin family.</text>
</comment>
<keyword evidence="2 4" id="KW-0442">Lipid degradation</keyword>
<dbReference type="RefSeq" id="XP_004515340.1">
    <property type="nucleotide sequence ID" value="XM_004515283.3"/>
</dbReference>
<dbReference type="GO" id="GO:0016042">
    <property type="term" value="P:lipid catabolic process"/>
    <property type="evidence" value="ECO:0007669"/>
    <property type="project" value="UniProtKB-UniRule"/>
</dbReference>
<evidence type="ECO:0000256" key="5">
    <source>
        <dbReference type="RuleBase" id="RU361262"/>
    </source>
</evidence>
<keyword evidence="6" id="KW-1133">Transmembrane helix</keyword>
<feature type="active site" description="Nucleophile" evidence="4">
    <location>
        <position position="82"/>
    </location>
</feature>
<dbReference type="EC" id="3.1.1.-" evidence="5"/>
<dbReference type="GO" id="GO:0004620">
    <property type="term" value="F:phospholipase activity"/>
    <property type="evidence" value="ECO:0007669"/>
    <property type="project" value="TreeGrafter"/>
</dbReference>
<accession>A0A1S2Z5B1</accession>
<evidence type="ECO:0000313" key="9">
    <source>
        <dbReference type="Proteomes" id="UP000087171"/>
    </source>
</evidence>
<dbReference type="AlphaFoldDB" id="A0A1S2Z5B1"/>
<reference evidence="10" key="1">
    <citation type="submission" date="2025-08" db="UniProtKB">
        <authorList>
            <consortium name="RefSeq"/>
        </authorList>
    </citation>
    <scope>IDENTIFICATION</scope>
    <source>
        <tissue evidence="10">Etiolated seedlings</tissue>
    </source>
</reference>